<accession>A0A9D0ZQN2</accession>
<reference evidence="2" key="2">
    <citation type="journal article" date="2021" name="PeerJ">
        <title>Extensive microbial diversity within the chicken gut microbiome revealed by metagenomics and culture.</title>
        <authorList>
            <person name="Gilroy R."/>
            <person name="Ravi A."/>
            <person name="Getino M."/>
            <person name="Pursley I."/>
            <person name="Horton D.L."/>
            <person name="Alikhan N.F."/>
            <person name="Baker D."/>
            <person name="Gharbi K."/>
            <person name="Hall N."/>
            <person name="Watson M."/>
            <person name="Adriaenssens E.M."/>
            <person name="Foster-Nyarko E."/>
            <person name="Jarju S."/>
            <person name="Secka A."/>
            <person name="Antonio M."/>
            <person name="Oren A."/>
            <person name="Chaudhuri R.R."/>
            <person name="La Ragione R."/>
            <person name="Hildebrand F."/>
            <person name="Pallen M.J."/>
        </authorList>
    </citation>
    <scope>NUCLEOTIDE SEQUENCE</scope>
    <source>
        <strain evidence="2">CHK147-3167</strain>
    </source>
</reference>
<organism evidence="2 3">
    <name type="scientific">Candidatus Coprosoma intestinipullorum</name>
    <dbReference type="NCBI Taxonomy" id="2840752"/>
    <lineage>
        <taxon>Bacteria</taxon>
        <taxon>Bacillati</taxon>
        <taxon>Bacillota</taxon>
        <taxon>Bacillota incertae sedis</taxon>
        <taxon>Candidatus Coprosoma</taxon>
    </lineage>
</organism>
<evidence type="ECO:0000256" key="1">
    <source>
        <dbReference type="SAM" id="SignalP"/>
    </source>
</evidence>
<sequence length="138" mass="14773">MKILKGIAVIFVLSITAACMGVQADDYLTLVGVDIPGWNGSYTTKNVKKTIDNDQFVKTVGTTDNRGVKVLLKDSKGDQGTYKNLSIGNCVGIIGSDGVGAYAGTYNLTFKTIDFHVTTTEYTGSWLLDGGLYNSICK</sequence>
<dbReference type="EMBL" id="DVFV01000040">
    <property type="protein sequence ID" value="HIQ90403.1"/>
    <property type="molecule type" value="Genomic_DNA"/>
</dbReference>
<feature type="signal peptide" evidence="1">
    <location>
        <begin position="1"/>
        <end position="24"/>
    </location>
</feature>
<reference evidence="2" key="1">
    <citation type="submission" date="2020-10" db="EMBL/GenBank/DDBJ databases">
        <authorList>
            <person name="Gilroy R."/>
        </authorList>
    </citation>
    <scope>NUCLEOTIDE SEQUENCE</scope>
    <source>
        <strain evidence="2">CHK147-3167</strain>
    </source>
</reference>
<evidence type="ECO:0000313" key="2">
    <source>
        <dbReference type="EMBL" id="HIQ90403.1"/>
    </source>
</evidence>
<comment type="caution">
    <text evidence="2">The sequence shown here is derived from an EMBL/GenBank/DDBJ whole genome shotgun (WGS) entry which is preliminary data.</text>
</comment>
<name>A0A9D0ZQN2_9FIRM</name>
<protein>
    <recommendedName>
        <fullName evidence="4">Lipoprotein</fullName>
    </recommendedName>
</protein>
<dbReference type="Proteomes" id="UP000886786">
    <property type="component" value="Unassembled WGS sequence"/>
</dbReference>
<dbReference type="AlphaFoldDB" id="A0A9D0ZQN2"/>
<keyword evidence="1" id="KW-0732">Signal</keyword>
<proteinExistence type="predicted"/>
<feature type="chain" id="PRO_5038734411" description="Lipoprotein" evidence="1">
    <location>
        <begin position="25"/>
        <end position="138"/>
    </location>
</feature>
<evidence type="ECO:0008006" key="4">
    <source>
        <dbReference type="Google" id="ProtNLM"/>
    </source>
</evidence>
<evidence type="ECO:0000313" key="3">
    <source>
        <dbReference type="Proteomes" id="UP000886786"/>
    </source>
</evidence>
<dbReference type="PROSITE" id="PS51257">
    <property type="entry name" value="PROKAR_LIPOPROTEIN"/>
    <property type="match status" value="1"/>
</dbReference>
<gene>
    <name evidence="2" type="ORF">IAB27_02090</name>
</gene>